<evidence type="ECO:0000259" key="8">
    <source>
        <dbReference type="Pfam" id="PF00171"/>
    </source>
</evidence>
<dbReference type="PANTHER" id="PTHR43570:SF20">
    <property type="entry name" value="ALDEHYDE DEHYDROGENASE ALDX-RELATED"/>
    <property type="match status" value="1"/>
</dbReference>
<reference evidence="9 11" key="1">
    <citation type="submission" date="2015-11" db="EMBL/GenBank/DDBJ databases">
        <title>Genomic analysis of 38 Legionella species identifies large and diverse effector repertoires.</title>
        <authorList>
            <person name="Burstein D."/>
            <person name="Amaro F."/>
            <person name="Zusman T."/>
            <person name="Lifshitz Z."/>
            <person name="Cohen O."/>
            <person name="Gilbert J.A."/>
            <person name="Pupko T."/>
            <person name="Shuman H.A."/>
            <person name="Segal G."/>
        </authorList>
    </citation>
    <scope>NUCLEOTIDE SEQUENCE [LARGE SCALE GENOMIC DNA]</scope>
    <source>
        <strain evidence="9 11">WO-44C</strain>
    </source>
</reference>
<dbReference type="InterPro" id="IPR016160">
    <property type="entry name" value="Ald_DH_CS_CYS"/>
</dbReference>
<dbReference type="PROSITE" id="PS00687">
    <property type="entry name" value="ALDEHYDE_DEHYDR_GLU"/>
    <property type="match status" value="1"/>
</dbReference>
<evidence type="ECO:0000313" key="11">
    <source>
        <dbReference type="Proteomes" id="UP000054698"/>
    </source>
</evidence>
<evidence type="ECO:0000256" key="6">
    <source>
        <dbReference type="PROSITE-ProRule" id="PRU10007"/>
    </source>
</evidence>
<dbReference type="PANTHER" id="PTHR43570">
    <property type="entry name" value="ALDEHYDE DEHYDROGENASE"/>
    <property type="match status" value="1"/>
</dbReference>
<sequence>MELKTLFKRLAQETRVNPYLSLEERQQTLRQLKHLLQKNSIELAQAVNEDFSHRAYQETLLLEIYPCINAIDYCLKNLKKWMKIRKKPVLWLFKPASAYVFPQSLGVIGVMVPWNYPLYLALVPLVYALAAGNRVMIKISEKTPKTGETLARLFDQEGIETNLVIIVNGDLGIAKKFANLPFNHLLFTGSTAVGREIMATAAKSLTPVTLELGGKSPVIISSSVNPNYFSRLFMGKLYNAGQTCIAPDYLLVPKGWEPRIETFCKEFMAKHFPDLESNPDYSCLISAQHKERLQAYIDDAKDQNAHIIQIGKFENQKQKMPFYLVLNVKKSMLLMQEEIFGPILPVISYETFDEAVDFINERPKPLAIYYFGEDKRERKALQIKTLSGALTINDTLTHIAIDALPFGGIGESGIGHYHGQEGFDRFSKLKPVFSQRRFAAITWFYPPYGKLIRYFLTWVAGMDLREKK</sequence>
<keyword evidence="11" id="KW-1185">Reference proteome</keyword>
<feature type="active site" evidence="5 6">
    <location>
        <position position="211"/>
    </location>
</feature>
<dbReference type="InterPro" id="IPR016162">
    <property type="entry name" value="Ald_DH_N"/>
</dbReference>
<evidence type="ECO:0000256" key="1">
    <source>
        <dbReference type="ARBA" id="ARBA00009986"/>
    </source>
</evidence>
<evidence type="ECO:0000313" key="10">
    <source>
        <dbReference type="EMBL" id="SPX59766.1"/>
    </source>
</evidence>
<dbReference type="InterPro" id="IPR016161">
    <property type="entry name" value="Ald_DH/histidinol_DH"/>
</dbReference>
<keyword evidence="3" id="KW-0520">NAD</keyword>
<dbReference type="InterPro" id="IPR016163">
    <property type="entry name" value="Ald_DH_C"/>
</dbReference>
<gene>
    <name evidence="10" type="primary">calB</name>
    <name evidence="9" type="ORF">Lfee_0510</name>
    <name evidence="10" type="ORF">NCTC12022_00477</name>
</gene>
<dbReference type="PATRIC" id="fig|453.4.peg.555"/>
<reference evidence="10 12" key="2">
    <citation type="submission" date="2018-06" db="EMBL/GenBank/DDBJ databases">
        <authorList>
            <consortium name="Pathogen Informatics"/>
            <person name="Doyle S."/>
        </authorList>
    </citation>
    <scope>NUCLEOTIDE SEQUENCE [LARGE SCALE GENOMIC DNA]</scope>
    <source>
        <strain evidence="10 12">NCTC12022</strain>
    </source>
</reference>
<dbReference type="STRING" id="453.Lfee_0510"/>
<evidence type="ECO:0000256" key="7">
    <source>
        <dbReference type="RuleBase" id="RU003345"/>
    </source>
</evidence>
<organism evidence="9 11">
    <name type="scientific">Legionella feeleii</name>
    <dbReference type="NCBI Taxonomy" id="453"/>
    <lineage>
        <taxon>Bacteria</taxon>
        <taxon>Pseudomonadati</taxon>
        <taxon>Pseudomonadota</taxon>
        <taxon>Gammaproteobacteria</taxon>
        <taxon>Legionellales</taxon>
        <taxon>Legionellaceae</taxon>
        <taxon>Legionella</taxon>
    </lineage>
</organism>
<dbReference type="CDD" id="cd07133">
    <property type="entry name" value="ALDH_CALDH_CalB"/>
    <property type="match status" value="1"/>
</dbReference>
<dbReference type="AlphaFoldDB" id="A0A0W0U535"/>
<evidence type="ECO:0000313" key="9">
    <source>
        <dbReference type="EMBL" id="KTD03154.1"/>
    </source>
</evidence>
<evidence type="ECO:0000256" key="4">
    <source>
        <dbReference type="PIRNR" id="PIRNR036492"/>
    </source>
</evidence>
<name>A0A0W0U535_9GAMM</name>
<dbReference type="GO" id="GO:0005737">
    <property type="term" value="C:cytoplasm"/>
    <property type="evidence" value="ECO:0007669"/>
    <property type="project" value="TreeGrafter"/>
</dbReference>
<protein>
    <recommendedName>
        <fullName evidence="4">Aldehyde dehydrogenase</fullName>
    </recommendedName>
</protein>
<evidence type="ECO:0000256" key="5">
    <source>
        <dbReference type="PIRSR" id="PIRSR036492-1"/>
    </source>
</evidence>
<comment type="similarity">
    <text evidence="1 4 7">Belongs to the aldehyde dehydrogenase family.</text>
</comment>
<dbReference type="Gene3D" id="3.40.605.10">
    <property type="entry name" value="Aldehyde Dehydrogenase, Chain A, domain 1"/>
    <property type="match status" value="1"/>
</dbReference>
<dbReference type="PROSITE" id="PS00070">
    <property type="entry name" value="ALDEHYDE_DEHYDR_CYS"/>
    <property type="match status" value="1"/>
</dbReference>
<dbReference type="RefSeq" id="WP_058443724.1">
    <property type="nucleotide sequence ID" value="NZ_CAAAHT010000036.1"/>
</dbReference>
<dbReference type="EMBL" id="LNYB01000016">
    <property type="protein sequence ID" value="KTD03154.1"/>
    <property type="molecule type" value="Genomic_DNA"/>
</dbReference>
<dbReference type="Pfam" id="PF00171">
    <property type="entry name" value="Aldedh"/>
    <property type="match status" value="1"/>
</dbReference>
<keyword evidence="2 4" id="KW-0560">Oxidoreductase</keyword>
<evidence type="ECO:0000256" key="3">
    <source>
        <dbReference type="ARBA" id="ARBA00023027"/>
    </source>
</evidence>
<proteinExistence type="inferred from homology"/>
<dbReference type="OrthoDB" id="9812625at2"/>
<dbReference type="PIRSF" id="PIRSF036492">
    <property type="entry name" value="ALDH"/>
    <property type="match status" value="1"/>
</dbReference>
<dbReference type="SUPFAM" id="SSF53720">
    <property type="entry name" value="ALDH-like"/>
    <property type="match status" value="1"/>
</dbReference>
<dbReference type="GO" id="GO:0006081">
    <property type="term" value="P:aldehyde metabolic process"/>
    <property type="evidence" value="ECO:0007669"/>
    <property type="project" value="InterPro"/>
</dbReference>
<dbReference type="InterPro" id="IPR029510">
    <property type="entry name" value="Ald_DH_CS_GLU"/>
</dbReference>
<dbReference type="GO" id="GO:0004029">
    <property type="term" value="F:aldehyde dehydrogenase (NAD+) activity"/>
    <property type="evidence" value="ECO:0007669"/>
    <property type="project" value="TreeGrafter"/>
</dbReference>
<dbReference type="InterPro" id="IPR012394">
    <property type="entry name" value="Aldehyde_DH_NAD(P)"/>
</dbReference>
<evidence type="ECO:0000313" key="12">
    <source>
        <dbReference type="Proteomes" id="UP000251942"/>
    </source>
</evidence>
<dbReference type="Gene3D" id="3.40.309.10">
    <property type="entry name" value="Aldehyde Dehydrogenase, Chain A, domain 2"/>
    <property type="match status" value="1"/>
</dbReference>
<dbReference type="InterPro" id="IPR015590">
    <property type="entry name" value="Aldehyde_DH_dom"/>
</dbReference>
<evidence type="ECO:0000256" key="2">
    <source>
        <dbReference type="ARBA" id="ARBA00023002"/>
    </source>
</evidence>
<dbReference type="EMBL" id="UASS01000002">
    <property type="protein sequence ID" value="SPX59766.1"/>
    <property type="molecule type" value="Genomic_DNA"/>
</dbReference>
<accession>A0A0W0U535</accession>
<dbReference type="Proteomes" id="UP000054698">
    <property type="component" value="Unassembled WGS sequence"/>
</dbReference>
<feature type="active site" evidence="5">
    <location>
        <position position="244"/>
    </location>
</feature>
<feature type="domain" description="Aldehyde dehydrogenase" evidence="8">
    <location>
        <begin position="20"/>
        <end position="431"/>
    </location>
</feature>
<dbReference type="Proteomes" id="UP000251942">
    <property type="component" value="Unassembled WGS sequence"/>
</dbReference>